<dbReference type="SUPFAM" id="SSF55387">
    <property type="entry name" value="Frataxin/Nqo15-like"/>
    <property type="match status" value="1"/>
</dbReference>
<feature type="compositionally biased region" description="Low complexity" evidence="4">
    <location>
        <begin position="1"/>
        <end position="22"/>
    </location>
</feature>
<evidence type="ECO:0000256" key="3">
    <source>
        <dbReference type="ARBA" id="ARBA00023004"/>
    </source>
</evidence>
<sequence>MSALSRAAAAAAPPRRLSRASPHAWQRGFASRSLPSLLAPSDDGPLLGPGGRRRPPPFCRTPRAPDRPWPEVRRSVSSASPPPVSSERRGGTTTTTTAAVARAMSSYEWKNMSAQAQKANKEFGELSREEIRKAGEEEVDKVEKALKAMEPFNDVFEVRREGLEVFAELGPEVGTYWIKFDLSIYQICLMSPRSGPHRYIFDKGSGRWIGEADKHDFQGMLTRDIIQSACGIPDF</sequence>
<protein>
    <submittedName>
        <fullName evidence="5">Uncharacterized protein</fullName>
    </submittedName>
</protein>
<dbReference type="GO" id="GO:0006826">
    <property type="term" value="P:iron ion transport"/>
    <property type="evidence" value="ECO:0007669"/>
    <property type="project" value="UniProtKB-KW"/>
</dbReference>
<dbReference type="Proteomes" id="UP000002630">
    <property type="component" value="Linkage Group LG19"/>
</dbReference>
<dbReference type="AlphaFoldDB" id="D7FPM8"/>
<dbReference type="InParanoid" id="D7FPM8"/>
<evidence type="ECO:0000313" key="6">
    <source>
        <dbReference type="Proteomes" id="UP000002630"/>
    </source>
</evidence>
<evidence type="ECO:0000313" key="5">
    <source>
        <dbReference type="EMBL" id="CBJ30485.1"/>
    </source>
</evidence>
<dbReference type="EMBL" id="FN649744">
    <property type="protein sequence ID" value="CBJ30485.1"/>
    <property type="molecule type" value="Genomic_DNA"/>
</dbReference>
<keyword evidence="2" id="KW-0406">Ion transport</keyword>
<gene>
    <name evidence="5" type="ORF">Esi_0194_0026</name>
</gene>
<proteinExistence type="inferred from homology"/>
<reference evidence="5 6" key="1">
    <citation type="journal article" date="2010" name="Nature">
        <title>The Ectocarpus genome and the independent evolution of multicellularity in brown algae.</title>
        <authorList>
            <person name="Cock J.M."/>
            <person name="Sterck L."/>
            <person name="Rouze P."/>
            <person name="Scornet D."/>
            <person name="Allen A.E."/>
            <person name="Amoutzias G."/>
            <person name="Anthouard V."/>
            <person name="Artiguenave F."/>
            <person name="Aury J.M."/>
            <person name="Badger J.H."/>
            <person name="Beszteri B."/>
            <person name="Billiau K."/>
            <person name="Bonnet E."/>
            <person name="Bothwell J.H."/>
            <person name="Bowler C."/>
            <person name="Boyen C."/>
            <person name="Brownlee C."/>
            <person name="Carrano C.J."/>
            <person name="Charrier B."/>
            <person name="Cho G.Y."/>
            <person name="Coelho S.M."/>
            <person name="Collen J."/>
            <person name="Corre E."/>
            <person name="Da Silva C."/>
            <person name="Delage L."/>
            <person name="Delaroque N."/>
            <person name="Dittami S.M."/>
            <person name="Doulbeau S."/>
            <person name="Elias M."/>
            <person name="Farnham G."/>
            <person name="Gachon C.M."/>
            <person name="Gschloessl B."/>
            <person name="Heesch S."/>
            <person name="Jabbari K."/>
            <person name="Jubin C."/>
            <person name="Kawai H."/>
            <person name="Kimura K."/>
            <person name="Kloareg B."/>
            <person name="Kupper F.C."/>
            <person name="Lang D."/>
            <person name="Le Bail A."/>
            <person name="Leblanc C."/>
            <person name="Lerouge P."/>
            <person name="Lohr M."/>
            <person name="Lopez P.J."/>
            <person name="Martens C."/>
            <person name="Maumus F."/>
            <person name="Michel G."/>
            <person name="Miranda-Saavedra D."/>
            <person name="Morales J."/>
            <person name="Moreau H."/>
            <person name="Motomura T."/>
            <person name="Nagasato C."/>
            <person name="Napoli C.A."/>
            <person name="Nelson D.R."/>
            <person name="Nyvall-Collen P."/>
            <person name="Peters A.F."/>
            <person name="Pommier C."/>
            <person name="Potin P."/>
            <person name="Poulain J."/>
            <person name="Quesneville H."/>
            <person name="Read B."/>
            <person name="Rensing S.A."/>
            <person name="Ritter A."/>
            <person name="Rousvoal S."/>
            <person name="Samanta M."/>
            <person name="Samson G."/>
            <person name="Schroeder D.C."/>
            <person name="Segurens B."/>
            <person name="Strittmatter M."/>
            <person name="Tonon T."/>
            <person name="Tregear J.W."/>
            <person name="Valentin K."/>
            <person name="von Dassow P."/>
            <person name="Yamagishi T."/>
            <person name="Van de Peer Y."/>
            <person name="Wincker P."/>
        </authorList>
    </citation>
    <scope>NUCLEOTIDE SEQUENCE [LARGE SCALE GENOMIC DNA]</scope>
    <source>
        <strain evidence="6">Ec32 / CCAP1310/4</strain>
    </source>
</reference>
<organism evidence="5 6">
    <name type="scientific">Ectocarpus siliculosus</name>
    <name type="common">Brown alga</name>
    <name type="synonym">Conferva siliculosa</name>
    <dbReference type="NCBI Taxonomy" id="2880"/>
    <lineage>
        <taxon>Eukaryota</taxon>
        <taxon>Sar</taxon>
        <taxon>Stramenopiles</taxon>
        <taxon>Ochrophyta</taxon>
        <taxon>PX clade</taxon>
        <taxon>Phaeophyceae</taxon>
        <taxon>Ectocarpales</taxon>
        <taxon>Ectocarpaceae</taxon>
        <taxon>Ectocarpus</taxon>
    </lineage>
</organism>
<dbReference type="GO" id="GO:0016226">
    <property type="term" value="P:iron-sulfur cluster assembly"/>
    <property type="evidence" value="ECO:0007669"/>
    <property type="project" value="InterPro"/>
</dbReference>
<dbReference type="GO" id="GO:0005737">
    <property type="term" value="C:cytoplasm"/>
    <property type="evidence" value="ECO:0007669"/>
    <property type="project" value="UniProtKB-ARBA"/>
</dbReference>
<dbReference type="Gene3D" id="3.30.920.10">
    <property type="entry name" value="Frataxin/CyaY"/>
    <property type="match status" value="1"/>
</dbReference>
<feature type="compositionally biased region" description="Basic and acidic residues" evidence="4">
    <location>
        <begin position="63"/>
        <end position="74"/>
    </location>
</feature>
<keyword evidence="2" id="KW-0813">Transport</keyword>
<keyword evidence="3" id="KW-0408">Iron</keyword>
<dbReference type="EMBL" id="FN648369">
    <property type="protein sequence ID" value="CBJ30485.1"/>
    <property type="molecule type" value="Genomic_DNA"/>
</dbReference>
<evidence type="ECO:0000256" key="2">
    <source>
        <dbReference type="ARBA" id="ARBA00022496"/>
    </source>
</evidence>
<name>D7FPM8_ECTSI</name>
<keyword evidence="2" id="KW-0410">Iron transport</keyword>
<dbReference type="InterPro" id="IPR036524">
    <property type="entry name" value="Frataxin/CyaY_sf"/>
</dbReference>
<evidence type="ECO:0000256" key="1">
    <source>
        <dbReference type="ARBA" id="ARBA00008183"/>
    </source>
</evidence>
<evidence type="ECO:0000256" key="4">
    <source>
        <dbReference type="SAM" id="MobiDB-lite"/>
    </source>
</evidence>
<dbReference type="Pfam" id="PF01491">
    <property type="entry name" value="Frataxin_Cyay"/>
    <property type="match status" value="1"/>
</dbReference>
<accession>D7FPM8</accession>
<keyword evidence="6" id="KW-1185">Reference proteome</keyword>
<feature type="region of interest" description="Disordered" evidence="4">
    <location>
        <begin position="1"/>
        <end position="96"/>
    </location>
</feature>
<dbReference type="eggNOG" id="ENOG502S319">
    <property type="taxonomic scope" value="Eukaryota"/>
</dbReference>
<feature type="compositionally biased region" description="Low complexity" evidence="4">
    <location>
        <begin position="30"/>
        <end position="46"/>
    </location>
</feature>
<dbReference type="OrthoDB" id="58083at2759"/>
<dbReference type="InterPro" id="IPR002908">
    <property type="entry name" value="Frataxin/CyaY"/>
</dbReference>
<dbReference type="GO" id="GO:0008199">
    <property type="term" value="F:ferric iron binding"/>
    <property type="evidence" value="ECO:0007669"/>
    <property type="project" value="InterPro"/>
</dbReference>
<dbReference type="PROSITE" id="PS50810">
    <property type="entry name" value="FRATAXIN_2"/>
    <property type="match status" value="1"/>
</dbReference>
<comment type="similarity">
    <text evidence="1">Belongs to the frataxin family.</text>
</comment>